<dbReference type="Pfam" id="PF07729">
    <property type="entry name" value="FCD"/>
    <property type="match status" value="1"/>
</dbReference>
<evidence type="ECO:0000313" key="6">
    <source>
        <dbReference type="EMBL" id="MFD2184859.1"/>
    </source>
</evidence>
<reference evidence="7" key="1">
    <citation type="journal article" date="2019" name="Int. J. Syst. Evol. Microbiol.">
        <title>The Global Catalogue of Microorganisms (GCM) 10K type strain sequencing project: providing services to taxonomists for standard genome sequencing and annotation.</title>
        <authorList>
            <consortium name="The Broad Institute Genomics Platform"/>
            <consortium name="The Broad Institute Genome Sequencing Center for Infectious Disease"/>
            <person name="Wu L."/>
            <person name="Ma J."/>
        </authorList>
    </citation>
    <scope>NUCLEOTIDE SEQUENCE [LARGE SCALE GENOMIC DNA]</scope>
    <source>
        <strain evidence="7">CGMCC 1.6774</strain>
    </source>
</reference>
<evidence type="ECO:0000256" key="3">
    <source>
        <dbReference type="ARBA" id="ARBA00023163"/>
    </source>
</evidence>
<dbReference type="SMART" id="SM00345">
    <property type="entry name" value="HTH_GNTR"/>
    <property type="match status" value="1"/>
</dbReference>
<dbReference type="InterPro" id="IPR011711">
    <property type="entry name" value="GntR_C"/>
</dbReference>
<dbReference type="PANTHER" id="PTHR43537:SF44">
    <property type="entry name" value="GNTR FAMILY REGULATORY PROTEIN"/>
    <property type="match status" value="1"/>
</dbReference>
<keyword evidence="3" id="KW-0804">Transcription</keyword>
<dbReference type="RefSeq" id="WP_378479993.1">
    <property type="nucleotide sequence ID" value="NZ_JBHUIW010000037.1"/>
</dbReference>
<dbReference type="CDD" id="cd07377">
    <property type="entry name" value="WHTH_GntR"/>
    <property type="match status" value="1"/>
</dbReference>
<feature type="region of interest" description="Disordered" evidence="4">
    <location>
        <begin position="217"/>
        <end position="238"/>
    </location>
</feature>
<feature type="compositionally biased region" description="Basic residues" evidence="4">
    <location>
        <begin position="228"/>
        <end position="238"/>
    </location>
</feature>
<dbReference type="Pfam" id="PF00392">
    <property type="entry name" value="GntR"/>
    <property type="match status" value="1"/>
</dbReference>
<name>A0ABW5API6_9BRAD</name>
<dbReference type="SMART" id="SM00895">
    <property type="entry name" value="FCD"/>
    <property type="match status" value="1"/>
</dbReference>
<accession>A0ABW5API6</accession>
<dbReference type="PRINTS" id="PR00035">
    <property type="entry name" value="HTHGNTR"/>
</dbReference>
<dbReference type="PROSITE" id="PS50949">
    <property type="entry name" value="HTH_GNTR"/>
    <property type="match status" value="1"/>
</dbReference>
<dbReference type="Gene3D" id="1.10.10.10">
    <property type="entry name" value="Winged helix-like DNA-binding domain superfamily/Winged helix DNA-binding domain"/>
    <property type="match status" value="1"/>
</dbReference>
<gene>
    <name evidence="6" type="ORF">ACFSOX_22115</name>
</gene>
<dbReference type="EMBL" id="JBHUIW010000037">
    <property type="protein sequence ID" value="MFD2184859.1"/>
    <property type="molecule type" value="Genomic_DNA"/>
</dbReference>
<dbReference type="SUPFAM" id="SSF46785">
    <property type="entry name" value="Winged helix' DNA-binding domain"/>
    <property type="match status" value="1"/>
</dbReference>
<evidence type="ECO:0000313" key="7">
    <source>
        <dbReference type="Proteomes" id="UP001597314"/>
    </source>
</evidence>
<comment type="caution">
    <text evidence="6">The sequence shown here is derived from an EMBL/GenBank/DDBJ whole genome shotgun (WGS) entry which is preliminary data.</text>
</comment>
<dbReference type="InterPro" id="IPR036390">
    <property type="entry name" value="WH_DNA-bd_sf"/>
</dbReference>
<evidence type="ECO:0000259" key="5">
    <source>
        <dbReference type="PROSITE" id="PS50949"/>
    </source>
</evidence>
<dbReference type="PANTHER" id="PTHR43537">
    <property type="entry name" value="TRANSCRIPTIONAL REGULATOR, GNTR FAMILY"/>
    <property type="match status" value="1"/>
</dbReference>
<dbReference type="InterPro" id="IPR008920">
    <property type="entry name" value="TF_FadR/GntR_C"/>
</dbReference>
<evidence type="ECO:0000256" key="4">
    <source>
        <dbReference type="SAM" id="MobiDB-lite"/>
    </source>
</evidence>
<dbReference type="Proteomes" id="UP001597314">
    <property type="component" value="Unassembled WGS sequence"/>
</dbReference>
<keyword evidence="2" id="KW-0238">DNA-binding</keyword>
<keyword evidence="7" id="KW-1185">Reference proteome</keyword>
<dbReference type="InterPro" id="IPR036388">
    <property type="entry name" value="WH-like_DNA-bd_sf"/>
</dbReference>
<proteinExistence type="predicted"/>
<dbReference type="InterPro" id="IPR000524">
    <property type="entry name" value="Tscrpt_reg_HTH_GntR"/>
</dbReference>
<sequence length="238" mass="26027">MTKPPSLRRDDAYARIRDLVVRNALDPDAPLSERSLAETLGLGRTPVREALKALARDGLLVVHPMRGTVVRRLSFEDLREIHEMRLGLEGLAAYLAACRGPTQELDACAAALRPFAAAADLDVAAAQEAGWAFHDALFRAARNGRLTAAYEALRAQSGLALRQMPRYSAERTRVAVREHLDIHAAVTARDAELAQRCMWRHLLGALDARLQALGLPLPSADAPSPRPAPKRSRQKSPT</sequence>
<evidence type="ECO:0000256" key="2">
    <source>
        <dbReference type="ARBA" id="ARBA00023125"/>
    </source>
</evidence>
<feature type="domain" description="HTH gntR-type" evidence="5">
    <location>
        <begin position="6"/>
        <end position="73"/>
    </location>
</feature>
<keyword evidence="1" id="KW-0805">Transcription regulation</keyword>
<dbReference type="Gene3D" id="1.20.120.530">
    <property type="entry name" value="GntR ligand-binding domain-like"/>
    <property type="match status" value="1"/>
</dbReference>
<dbReference type="SUPFAM" id="SSF48008">
    <property type="entry name" value="GntR ligand-binding domain-like"/>
    <property type="match status" value="1"/>
</dbReference>
<protein>
    <submittedName>
        <fullName evidence="6">GntR family transcriptional regulator</fullName>
    </submittedName>
</protein>
<evidence type="ECO:0000256" key="1">
    <source>
        <dbReference type="ARBA" id="ARBA00023015"/>
    </source>
</evidence>
<organism evidence="6 7">
    <name type="scientific">Rhodoplanes azumiensis</name>
    <dbReference type="NCBI Taxonomy" id="1897628"/>
    <lineage>
        <taxon>Bacteria</taxon>
        <taxon>Pseudomonadati</taxon>
        <taxon>Pseudomonadota</taxon>
        <taxon>Alphaproteobacteria</taxon>
        <taxon>Hyphomicrobiales</taxon>
        <taxon>Nitrobacteraceae</taxon>
        <taxon>Rhodoplanes</taxon>
    </lineage>
</organism>